<dbReference type="GO" id="GO:0005634">
    <property type="term" value="C:nucleus"/>
    <property type="evidence" value="ECO:0007669"/>
    <property type="project" value="TreeGrafter"/>
</dbReference>
<dbReference type="InterPro" id="IPR029039">
    <property type="entry name" value="Flavoprotein-like_sf"/>
</dbReference>
<dbReference type="InterPro" id="IPR001709">
    <property type="entry name" value="Flavoprot_Pyr_Nucl_cyt_Rdtase"/>
</dbReference>
<feature type="domain" description="FAD-binding FR-type" evidence="10">
    <location>
        <begin position="265"/>
        <end position="508"/>
    </location>
</feature>
<reference evidence="11" key="2">
    <citation type="journal article" date="2023" name="Infect Dis Poverty">
        <title>Chromosome-scale genome of the human blood fluke Schistosoma mekongi and its implications for public health.</title>
        <authorList>
            <person name="Zhou M."/>
            <person name="Xu L."/>
            <person name="Xu D."/>
            <person name="Chen W."/>
            <person name="Khan J."/>
            <person name="Hu Y."/>
            <person name="Huang H."/>
            <person name="Wei H."/>
            <person name="Zhang Y."/>
            <person name="Chusongsang P."/>
            <person name="Tanasarnprasert K."/>
            <person name="Hu X."/>
            <person name="Limpanont Y."/>
            <person name="Lv Z."/>
        </authorList>
    </citation>
    <scope>NUCLEOTIDE SEQUENCE</scope>
    <source>
        <strain evidence="11">LV_2022a</strain>
    </source>
</reference>
<dbReference type="SUPFAM" id="SSF63380">
    <property type="entry name" value="Riboflavin synthase domain-like"/>
    <property type="match status" value="1"/>
</dbReference>
<dbReference type="Gene3D" id="3.40.50.360">
    <property type="match status" value="1"/>
</dbReference>
<keyword evidence="12" id="KW-1185">Reference proteome</keyword>
<protein>
    <recommendedName>
        <fullName evidence="13">NADPH--cytochrome P450 reductase</fullName>
    </recommendedName>
</protein>
<dbReference type="GO" id="GO:0005886">
    <property type="term" value="C:plasma membrane"/>
    <property type="evidence" value="ECO:0007669"/>
    <property type="project" value="TreeGrafter"/>
</dbReference>
<dbReference type="PRINTS" id="PR00369">
    <property type="entry name" value="FLAVODOXIN"/>
</dbReference>
<evidence type="ECO:0000256" key="3">
    <source>
        <dbReference type="ARBA" id="ARBA00022630"/>
    </source>
</evidence>
<evidence type="ECO:0000313" key="12">
    <source>
        <dbReference type="Proteomes" id="UP001292079"/>
    </source>
</evidence>
<dbReference type="InterPro" id="IPR017927">
    <property type="entry name" value="FAD-bd_FR_type"/>
</dbReference>
<dbReference type="Pfam" id="PF00175">
    <property type="entry name" value="NAD_binding_1"/>
    <property type="match status" value="1"/>
</dbReference>
<accession>A0AAE1ZBR7</accession>
<dbReference type="GO" id="GO:0032496">
    <property type="term" value="P:response to lipopolysaccharide"/>
    <property type="evidence" value="ECO:0007669"/>
    <property type="project" value="TreeGrafter"/>
</dbReference>
<feature type="transmembrane region" description="Helical" evidence="8">
    <location>
        <begin position="103"/>
        <end position="123"/>
    </location>
</feature>
<dbReference type="PROSITE" id="PS50902">
    <property type="entry name" value="FLAVODOXIN_LIKE"/>
    <property type="match status" value="1"/>
</dbReference>
<evidence type="ECO:0000259" key="9">
    <source>
        <dbReference type="PROSITE" id="PS50902"/>
    </source>
</evidence>
<keyword evidence="4" id="KW-0288">FMN</keyword>
<keyword evidence="3" id="KW-0285">Flavoprotein</keyword>
<keyword evidence="5" id="KW-0274">FAD</keyword>
<dbReference type="PRINTS" id="PR00371">
    <property type="entry name" value="FPNCR"/>
</dbReference>
<evidence type="ECO:0000256" key="6">
    <source>
        <dbReference type="ARBA" id="ARBA00022857"/>
    </source>
</evidence>
<dbReference type="InterPro" id="IPR023173">
    <property type="entry name" value="NADPH_Cyt_P450_Rdtase_alpha"/>
</dbReference>
<dbReference type="InterPro" id="IPR003097">
    <property type="entry name" value="CysJ-like_FAD-binding"/>
</dbReference>
<evidence type="ECO:0008006" key="13">
    <source>
        <dbReference type="Google" id="ProtNLM"/>
    </source>
</evidence>
<dbReference type="SUPFAM" id="SSF52343">
    <property type="entry name" value="Ferredoxin reductase-like, C-terminal NADP-linked domain"/>
    <property type="match status" value="1"/>
</dbReference>
<dbReference type="AlphaFoldDB" id="A0AAE1ZBR7"/>
<comment type="caution">
    <text evidence="11">The sequence shown here is derived from an EMBL/GenBank/DDBJ whole genome shotgun (WGS) entry which is preliminary data.</text>
</comment>
<dbReference type="InterPro" id="IPR017938">
    <property type="entry name" value="Riboflavin_synthase-like_b-brl"/>
</dbReference>
<feature type="domain" description="Flavodoxin-like" evidence="9">
    <location>
        <begin position="62"/>
        <end position="206"/>
    </location>
</feature>
<keyword evidence="7" id="KW-0560">Oxidoreductase</keyword>
<dbReference type="GO" id="GO:0004517">
    <property type="term" value="F:nitric-oxide synthase activity"/>
    <property type="evidence" value="ECO:0007669"/>
    <property type="project" value="TreeGrafter"/>
</dbReference>
<evidence type="ECO:0000256" key="8">
    <source>
        <dbReference type="SAM" id="Phobius"/>
    </source>
</evidence>
<dbReference type="Pfam" id="PF00258">
    <property type="entry name" value="Flavodoxin_1"/>
    <property type="match status" value="1"/>
</dbReference>
<dbReference type="GO" id="GO:0006809">
    <property type="term" value="P:nitric oxide biosynthetic process"/>
    <property type="evidence" value="ECO:0007669"/>
    <property type="project" value="TreeGrafter"/>
</dbReference>
<keyword evidence="8" id="KW-0812">Transmembrane</keyword>
<dbReference type="GO" id="GO:0006527">
    <property type="term" value="P:L-arginine catabolic process"/>
    <property type="evidence" value="ECO:0007669"/>
    <property type="project" value="TreeGrafter"/>
</dbReference>
<reference evidence="11" key="1">
    <citation type="submission" date="2022-04" db="EMBL/GenBank/DDBJ databases">
        <authorList>
            <person name="Xu L."/>
            <person name="Lv Z."/>
        </authorList>
    </citation>
    <scope>NUCLEOTIDE SEQUENCE</scope>
    <source>
        <strain evidence="11">LV_2022a</strain>
    </source>
</reference>
<dbReference type="Gene3D" id="2.40.30.10">
    <property type="entry name" value="Translation factors"/>
    <property type="match status" value="1"/>
</dbReference>
<dbReference type="GO" id="GO:0050660">
    <property type="term" value="F:flavin adenine dinucleotide binding"/>
    <property type="evidence" value="ECO:0007669"/>
    <property type="project" value="TreeGrafter"/>
</dbReference>
<dbReference type="InterPro" id="IPR008254">
    <property type="entry name" value="Flavodoxin/NO_synth"/>
</dbReference>
<evidence type="ECO:0000256" key="4">
    <source>
        <dbReference type="ARBA" id="ARBA00022643"/>
    </source>
</evidence>
<comment type="cofactor">
    <cofactor evidence="2">
        <name>FAD</name>
        <dbReference type="ChEBI" id="CHEBI:57692"/>
    </cofactor>
</comment>
<dbReference type="EMBL" id="JALJAT010000004">
    <property type="protein sequence ID" value="KAK4470509.1"/>
    <property type="molecule type" value="Genomic_DNA"/>
</dbReference>
<dbReference type="GO" id="GO:0009725">
    <property type="term" value="P:response to hormone"/>
    <property type="evidence" value="ECO:0007669"/>
    <property type="project" value="TreeGrafter"/>
</dbReference>
<dbReference type="InterPro" id="IPR039261">
    <property type="entry name" value="FNR_nucleotide-bd"/>
</dbReference>
<dbReference type="Gene3D" id="1.20.990.10">
    <property type="entry name" value="NADPH-cytochrome p450 Reductase, Chain A, domain 3"/>
    <property type="match status" value="1"/>
</dbReference>
<evidence type="ECO:0000256" key="5">
    <source>
        <dbReference type="ARBA" id="ARBA00022827"/>
    </source>
</evidence>
<keyword evidence="8" id="KW-1133">Transmembrane helix</keyword>
<dbReference type="InterPro" id="IPR001433">
    <property type="entry name" value="OxRdtase_FAD/NAD-bd"/>
</dbReference>
<proteinExistence type="predicted"/>
<dbReference type="InterPro" id="IPR001094">
    <property type="entry name" value="Flavdoxin-like"/>
</dbReference>
<evidence type="ECO:0000256" key="7">
    <source>
        <dbReference type="ARBA" id="ARBA00023002"/>
    </source>
</evidence>
<comment type="cofactor">
    <cofactor evidence="1">
        <name>FMN</name>
        <dbReference type="ChEBI" id="CHEBI:58210"/>
    </cofactor>
</comment>
<dbReference type="Proteomes" id="UP001292079">
    <property type="component" value="Unassembled WGS sequence"/>
</dbReference>
<dbReference type="PANTHER" id="PTHR19384">
    <property type="entry name" value="NITRIC OXIDE SYNTHASE-RELATED"/>
    <property type="match status" value="1"/>
</dbReference>
<dbReference type="Pfam" id="PF00667">
    <property type="entry name" value="FAD_binding_1"/>
    <property type="match status" value="1"/>
</dbReference>
<dbReference type="GO" id="GO:0010181">
    <property type="term" value="F:FMN binding"/>
    <property type="evidence" value="ECO:0007669"/>
    <property type="project" value="InterPro"/>
</dbReference>
<evidence type="ECO:0000256" key="2">
    <source>
        <dbReference type="ARBA" id="ARBA00001974"/>
    </source>
</evidence>
<organism evidence="11 12">
    <name type="scientific">Schistosoma mekongi</name>
    <name type="common">Parasitic worm</name>
    <dbReference type="NCBI Taxonomy" id="38744"/>
    <lineage>
        <taxon>Eukaryota</taxon>
        <taxon>Metazoa</taxon>
        <taxon>Spiralia</taxon>
        <taxon>Lophotrochozoa</taxon>
        <taxon>Platyhelminthes</taxon>
        <taxon>Trematoda</taxon>
        <taxon>Digenea</taxon>
        <taxon>Strigeidida</taxon>
        <taxon>Schistosomatoidea</taxon>
        <taxon>Schistosomatidae</taxon>
        <taxon>Schistosoma</taxon>
    </lineage>
</organism>
<feature type="non-terminal residue" evidence="11">
    <location>
        <position position="620"/>
    </location>
</feature>
<evidence type="ECO:0000259" key="10">
    <source>
        <dbReference type="PROSITE" id="PS51384"/>
    </source>
</evidence>
<gene>
    <name evidence="11" type="ORF">MN116_006056</name>
</gene>
<feature type="transmembrane region" description="Helical" evidence="8">
    <location>
        <begin position="6"/>
        <end position="23"/>
    </location>
</feature>
<name>A0AAE1ZBR7_SCHME</name>
<dbReference type="PANTHER" id="PTHR19384:SF76">
    <property type="entry name" value="NITRIC OXIDE SYNTHASE"/>
    <property type="match status" value="1"/>
</dbReference>
<dbReference type="Gene3D" id="3.40.50.80">
    <property type="entry name" value="Nucleotide-binding domain of ferredoxin-NADP reductase (FNR) module"/>
    <property type="match status" value="1"/>
</dbReference>
<evidence type="ECO:0000256" key="1">
    <source>
        <dbReference type="ARBA" id="ARBA00001917"/>
    </source>
</evidence>
<keyword evidence="6" id="KW-0521">NADP</keyword>
<evidence type="ECO:0000313" key="11">
    <source>
        <dbReference type="EMBL" id="KAK4470509.1"/>
    </source>
</evidence>
<dbReference type="SUPFAM" id="SSF52218">
    <property type="entry name" value="Flavoproteins"/>
    <property type="match status" value="1"/>
</dbReference>
<sequence>MDTFGLHFIVLVIIVLYISCHKLKSILYKLLHEGHRIGVSNELEGSNHDDILSVISRSSIKVSIFYGSQTGTAKKFAIDLGHHLHDSGIRNLVIDLRYLSMDILVNLSMLDTCVSLFVVATYGEGEPTDNSRSFMDDVENSSQNLNNLHFAVFGMGNSMYTYFNAFGKSVDRLLSKHGAKRLLSLTLGDEVNELEPTFINWKNLVTSALIDFFNLSNNNENYFNEQYKRIYSLKYVNWSLPLVSYYTNMLINKAHVKEMLPYGTDNYFYVPVIANEELNHESSRSCRYIELDLSTSQLRYKTGDHVAIFPPNPSYLVETIGVLLKINLNKMISLDAIDTYSLVKHPFPCPCTYRHAFMYFVDITGPPGRSLFSACLSFIGNPEELRFVQLLVSDSEEGKKLYSRWILEDHRGLIDVLHDLESFRPPADLLLELLNPLKPRLYSISSSSLVHPNRLHITASVVRYETNSGRIFKGLATNWLKSLNSSRSQEHLNMKIPVTIHTSKFYLPRSRVVPIIMIASGTGIAPFRAFIQERLKMAYDKAGKNGQMVLFFGCRHENEDFIYSHELKQACATGLLKMFTAFSRDSPDGNKVYVQHKLLEMGSMVWELLDELYAYIYVCG</sequence>
<dbReference type="PROSITE" id="PS51384">
    <property type="entry name" value="FAD_FR"/>
    <property type="match status" value="1"/>
</dbReference>
<dbReference type="GO" id="GO:0007263">
    <property type="term" value="P:nitric oxide mediated signal transduction"/>
    <property type="evidence" value="ECO:0007669"/>
    <property type="project" value="TreeGrafter"/>
</dbReference>
<dbReference type="GO" id="GO:0005829">
    <property type="term" value="C:cytosol"/>
    <property type="evidence" value="ECO:0007669"/>
    <property type="project" value="TreeGrafter"/>
</dbReference>
<keyword evidence="8" id="KW-0472">Membrane</keyword>